<gene>
    <name evidence="3" type="ORF">LEN_3409</name>
</gene>
<evidence type="ECO:0000313" key="3">
    <source>
        <dbReference type="EMBL" id="BAV98896.1"/>
    </source>
</evidence>
<dbReference type="AlphaFoldDB" id="A0AAU9AYL2"/>
<accession>A0AAU9AYL2</accession>
<protein>
    <submittedName>
        <fullName evidence="3">Glyoxalase/bleomycin resistance protein/dioxygenase</fullName>
    </submittedName>
</protein>
<dbReference type="Gene3D" id="3.10.180.10">
    <property type="entry name" value="2,3-Dihydroxybiphenyl 1,2-Dioxygenase, domain 1"/>
    <property type="match status" value="1"/>
</dbReference>
<organism evidence="3 4">
    <name type="scientific">Lysobacter enzymogenes</name>
    <dbReference type="NCBI Taxonomy" id="69"/>
    <lineage>
        <taxon>Bacteria</taxon>
        <taxon>Pseudomonadati</taxon>
        <taxon>Pseudomonadota</taxon>
        <taxon>Gammaproteobacteria</taxon>
        <taxon>Lysobacterales</taxon>
        <taxon>Lysobacteraceae</taxon>
        <taxon>Lysobacter</taxon>
    </lineage>
</organism>
<dbReference type="SUPFAM" id="SSF54593">
    <property type="entry name" value="Glyoxalase/Bleomycin resistance protein/Dihydroxybiphenyl dioxygenase"/>
    <property type="match status" value="1"/>
</dbReference>
<dbReference type="InterPro" id="IPR037523">
    <property type="entry name" value="VOC_core"/>
</dbReference>
<dbReference type="InterPro" id="IPR050383">
    <property type="entry name" value="GlyoxalaseI/FosfomycinResist"/>
</dbReference>
<dbReference type="PANTHER" id="PTHR21366:SF14">
    <property type="entry name" value="GLYOXALASE DOMAIN-CONTAINING PROTEIN 5"/>
    <property type="match status" value="1"/>
</dbReference>
<name>A0AAU9AYL2_LYSEN</name>
<dbReference type="RefSeq" id="WP_096379250.1">
    <property type="nucleotide sequence ID" value="NZ_AP014940.1"/>
</dbReference>
<proteinExistence type="predicted"/>
<feature type="compositionally biased region" description="Basic and acidic residues" evidence="1">
    <location>
        <begin position="140"/>
        <end position="151"/>
    </location>
</feature>
<reference evidence="3 4" key="1">
    <citation type="journal article" date="2017" name="DNA Res.">
        <title>Complete genome sequence and expression profile of the commercial lytic enzyme producer Lysobacter enzymogenes M497-1.</title>
        <authorList>
            <person name="Takami H."/>
            <person name="Toyoda A."/>
            <person name="Uchiyama I."/>
            <person name="Itoh T."/>
            <person name="Takaki Y."/>
            <person name="Arai W."/>
            <person name="Nishi S."/>
            <person name="Kawai M."/>
            <person name="Shinya K."/>
            <person name="Ikeda H."/>
        </authorList>
    </citation>
    <scope>NUCLEOTIDE SEQUENCE [LARGE SCALE GENOMIC DNA]</scope>
    <source>
        <strain evidence="3 4">M497-1</strain>
    </source>
</reference>
<dbReference type="InterPro" id="IPR029068">
    <property type="entry name" value="Glyas_Bleomycin-R_OHBP_Dase"/>
</dbReference>
<dbReference type="GeneID" id="83065227"/>
<evidence type="ECO:0000313" key="4">
    <source>
        <dbReference type="Proteomes" id="UP000218824"/>
    </source>
</evidence>
<dbReference type="Proteomes" id="UP000218824">
    <property type="component" value="Chromosome"/>
</dbReference>
<feature type="region of interest" description="Disordered" evidence="1">
    <location>
        <begin position="116"/>
        <end position="151"/>
    </location>
</feature>
<dbReference type="PANTHER" id="PTHR21366">
    <property type="entry name" value="GLYOXALASE FAMILY PROTEIN"/>
    <property type="match status" value="1"/>
</dbReference>
<dbReference type="Pfam" id="PF00903">
    <property type="entry name" value="Glyoxalase"/>
    <property type="match status" value="1"/>
</dbReference>
<dbReference type="InterPro" id="IPR004360">
    <property type="entry name" value="Glyas_Fos-R_dOase_dom"/>
</dbReference>
<dbReference type="EMBL" id="AP014940">
    <property type="protein sequence ID" value="BAV98896.1"/>
    <property type="molecule type" value="Genomic_DNA"/>
</dbReference>
<dbReference type="PROSITE" id="PS51819">
    <property type="entry name" value="VOC"/>
    <property type="match status" value="1"/>
</dbReference>
<evidence type="ECO:0000256" key="1">
    <source>
        <dbReference type="SAM" id="MobiDB-lite"/>
    </source>
</evidence>
<sequence>MAARPFRLLQLDHVVLRVRDSAAMAAFYCEVLGCSVERRQDEIGLIQLRAGDSLIDLVDVDGKIGRLGGAAPGEQGRNMDHLCLRADPFDRDAILAHLAAHGARVGEFGSRYGAEGEGPSQYLYDPEGNMVELKGPPDAPLDRAPADHAAR</sequence>
<feature type="domain" description="VOC" evidence="2">
    <location>
        <begin position="10"/>
        <end position="136"/>
    </location>
</feature>
<dbReference type="KEGG" id="lem:LEN_3409"/>
<evidence type="ECO:0000259" key="2">
    <source>
        <dbReference type="PROSITE" id="PS51819"/>
    </source>
</evidence>